<name>A0A835USG4_VANPL</name>
<dbReference type="AlphaFoldDB" id="A0A835USG4"/>
<feature type="compositionally biased region" description="Basic and acidic residues" evidence="1">
    <location>
        <begin position="253"/>
        <end position="274"/>
    </location>
</feature>
<dbReference type="InterPro" id="IPR038943">
    <property type="entry name" value="PLDrp1-like"/>
</dbReference>
<dbReference type="PANTHER" id="PTHR33971">
    <property type="entry name" value="OS06G0232000 PROTEIN"/>
    <property type="match status" value="1"/>
</dbReference>
<feature type="compositionally biased region" description="Acidic residues" evidence="1">
    <location>
        <begin position="12"/>
        <end position="21"/>
    </location>
</feature>
<reference evidence="2 3" key="1">
    <citation type="journal article" date="2020" name="Nat. Food">
        <title>A phased Vanilla planifolia genome enables genetic improvement of flavour and production.</title>
        <authorList>
            <person name="Hasing T."/>
            <person name="Tang H."/>
            <person name="Brym M."/>
            <person name="Khazi F."/>
            <person name="Huang T."/>
            <person name="Chambers A.H."/>
        </authorList>
    </citation>
    <scope>NUCLEOTIDE SEQUENCE [LARGE SCALE GENOMIC DNA]</scope>
    <source>
        <tissue evidence="2">Leaf</tissue>
    </source>
</reference>
<feature type="compositionally biased region" description="Polar residues" evidence="1">
    <location>
        <begin position="60"/>
        <end position="69"/>
    </location>
</feature>
<dbReference type="PANTHER" id="PTHR33971:SF1">
    <property type="entry name" value="OS02G0743600 PROTEIN"/>
    <property type="match status" value="1"/>
</dbReference>
<gene>
    <name evidence="2" type="ORF">HPP92_016844</name>
</gene>
<feature type="region of interest" description="Disordered" evidence="1">
    <location>
        <begin position="1"/>
        <end position="29"/>
    </location>
</feature>
<feature type="compositionally biased region" description="Basic and acidic residues" evidence="1">
    <location>
        <begin position="147"/>
        <end position="170"/>
    </location>
</feature>
<sequence length="357" mass="39714">MPFWGSHSGNEDTVDDFDDYDPTPYSGGYDQVLTYGRPLPPSDEICYSLSTPGEIDYNRPNYNSGSQASIYEAEADFGNRYGRPRPKPQPQSETKFVHGGDGSTGGDYGSGYGRRPEYGSGYGRGSPKRDEEDEGYVKKPQYGSEYGRQKETQRVGEERYGGSGYRRNDEEGYGGGEFRKNDEEGYGKQTYGGEGYGRQSYREDEYRGNQQEGYGHQGYQREGDEYRGVGDGYKRTEEFDYGVKTSYGGQRYGGDEEKSGTYRQGRYGEEEGRGNYKKSSYGDEEEAGGIKNQSTAARRTAADIGNQATSVVRRETETGGAPNTALTLMMMRRTSTAMRSITTATAMMIEPIHACTQ</sequence>
<organism evidence="2 3">
    <name type="scientific">Vanilla planifolia</name>
    <name type="common">Vanilla</name>
    <dbReference type="NCBI Taxonomy" id="51239"/>
    <lineage>
        <taxon>Eukaryota</taxon>
        <taxon>Viridiplantae</taxon>
        <taxon>Streptophyta</taxon>
        <taxon>Embryophyta</taxon>
        <taxon>Tracheophyta</taxon>
        <taxon>Spermatophyta</taxon>
        <taxon>Magnoliopsida</taxon>
        <taxon>Liliopsida</taxon>
        <taxon>Asparagales</taxon>
        <taxon>Orchidaceae</taxon>
        <taxon>Vanilloideae</taxon>
        <taxon>Vanilleae</taxon>
        <taxon>Vanilla</taxon>
    </lineage>
</organism>
<feature type="region of interest" description="Disordered" evidence="1">
    <location>
        <begin position="50"/>
        <end position="232"/>
    </location>
</feature>
<protein>
    <submittedName>
        <fullName evidence="2">Uncharacterized protein</fullName>
    </submittedName>
</protein>
<evidence type="ECO:0000313" key="3">
    <source>
        <dbReference type="Proteomes" id="UP000639772"/>
    </source>
</evidence>
<feature type="compositionally biased region" description="Basic and acidic residues" evidence="1">
    <location>
        <begin position="219"/>
        <end position="232"/>
    </location>
</feature>
<dbReference type="GO" id="GO:0070300">
    <property type="term" value="F:phosphatidic acid binding"/>
    <property type="evidence" value="ECO:0007669"/>
    <property type="project" value="InterPro"/>
</dbReference>
<dbReference type="Proteomes" id="UP000639772">
    <property type="component" value="Unassembled WGS sequence"/>
</dbReference>
<evidence type="ECO:0000313" key="2">
    <source>
        <dbReference type="EMBL" id="KAG0472298.1"/>
    </source>
</evidence>
<comment type="caution">
    <text evidence="2">The sequence shown here is derived from an EMBL/GenBank/DDBJ whole genome shotgun (WGS) entry which is preliminary data.</text>
</comment>
<feature type="compositionally biased region" description="Basic and acidic residues" evidence="1">
    <location>
        <begin position="177"/>
        <end position="186"/>
    </location>
</feature>
<evidence type="ECO:0000256" key="1">
    <source>
        <dbReference type="SAM" id="MobiDB-lite"/>
    </source>
</evidence>
<feature type="region of interest" description="Disordered" evidence="1">
    <location>
        <begin position="245"/>
        <end position="302"/>
    </location>
</feature>
<proteinExistence type="predicted"/>
<dbReference type="EMBL" id="JADCNM010000008">
    <property type="protein sequence ID" value="KAG0472298.1"/>
    <property type="molecule type" value="Genomic_DNA"/>
</dbReference>
<dbReference type="OrthoDB" id="783250at2759"/>
<feature type="compositionally biased region" description="Gly residues" evidence="1">
    <location>
        <begin position="99"/>
        <end position="112"/>
    </location>
</feature>
<accession>A0A835USG4</accession>